<evidence type="ECO:0000256" key="2">
    <source>
        <dbReference type="SAM" id="Phobius"/>
    </source>
</evidence>
<feature type="compositionally biased region" description="Basic and acidic residues" evidence="1">
    <location>
        <begin position="1"/>
        <end position="14"/>
    </location>
</feature>
<dbReference type="Proteomes" id="UP000005238">
    <property type="component" value="Unassembled WGS sequence"/>
</dbReference>
<feature type="region of interest" description="Disordered" evidence="1">
    <location>
        <begin position="1"/>
        <end position="80"/>
    </location>
</feature>
<keyword evidence="4" id="KW-1185">Reference proteome</keyword>
<organism evidence="3 4">
    <name type="scientific">Phytophthora ramorum</name>
    <name type="common">Sudden oak death agent</name>
    <dbReference type="NCBI Taxonomy" id="164328"/>
    <lineage>
        <taxon>Eukaryota</taxon>
        <taxon>Sar</taxon>
        <taxon>Stramenopiles</taxon>
        <taxon>Oomycota</taxon>
        <taxon>Peronosporomycetes</taxon>
        <taxon>Peronosporales</taxon>
        <taxon>Peronosporaceae</taxon>
        <taxon>Phytophthora</taxon>
    </lineage>
</organism>
<feature type="transmembrane region" description="Helical" evidence="2">
    <location>
        <begin position="98"/>
        <end position="121"/>
    </location>
</feature>
<feature type="compositionally biased region" description="Basic and acidic residues" evidence="1">
    <location>
        <begin position="66"/>
        <end position="80"/>
    </location>
</feature>
<dbReference type="AlphaFoldDB" id="H3H4R8"/>
<sequence length="262" mass="28677">MSESEPKSPRGTAKEKRKKQSSATVAVVNTPNEEPPAYSGEQHSFGRGGEVNTDKVHRRSSSVHNHHQESPGENDIKPQDKEFDFVSPRQNTKNGTRYDAIAVLVVMSFKVLVAPIILIAICVNSPYIQSPYVFRAASESYLGYEKLDAEVTYECPGCGVSCQRAVLQLVQFHRDPMMGKPAYGSLRTNTFEDYNETLSAAGKALIEELDSSNAVCGDGTSEWDDSLTFISASPKLIVKAVNVLGLPKLQLLQPEVATRAGR</sequence>
<evidence type="ECO:0000256" key="1">
    <source>
        <dbReference type="SAM" id="MobiDB-lite"/>
    </source>
</evidence>
<dbReference type="VEuPathDB" id="FungiDB:KRP23_7514"/>
<reference evidence="3" key="2">
    <citation type="submission" date="2015-06" db="UniProtKB">
        <authorList>
            <consortium name="EnsemblProtists"/>
        </authorList>
    </citation>
    <scope>IDENTIFICATION</scope>
    <source>
        <strain evidence="3">Pr102</strain>
    </source>
</reference>
<accession>H3H4R8</accession>
<dbReference type="HOGENOM" id="CLU_1063439_0_0_1"/>
<reference evidence="4" key="1">
    <citation type="journal article" date="2006" name="Science">
        <title>Phytophthora genome sequences uncover evolutionary origins and mechanisms of pathogenesis.</title>
        <authorList>
            <person name="Tyler B.M."/>
            <person name="Tripathy S."/>
            <person name="Zhang X."/>
            <person name="Dehal P."/>
            <person name="Jiang R.H."/>
            <person name="Aerts A."/>
            <person name="Arredondo F.D."/>
            <person name="Baxter L."/>
            <person name="Bensasson D."/>
            <person name="Beynon J.L."/>
            <person name="Chapman J."/>
            <person name="Damasceno C.M."/>
            <person name="Dorrance A.E."/>
            <person name="Dou D."/>
            <person name="Dickerman A.W."/>
            <person name="Dubchak I.L."/>
            <person name="Garbelotto M."/>
            <person name="Gijzen M."/>
            <person name="Gordon S.G."/>
            <person name="Govers F."/>
            <person name="Grunwald N.J."/>
            <person name="Huang W."/>
            <person name="Ivors K.L."/>
            <person name="Jones R.W."/>
            <person name="Kamoun S."/>
            <person name="Krampis K."/>
            <person name="Lamour K.H."/>
            <person name="Lee M.K."/>
            <person name="McDonald W.H."/>
            <person name="Medina M."/>
            <person name="Meijer H.J."/>
            <person name="Nordberg E.K."/>
            <person name="Maclean D.J."/>
            <person name="Ospina-Giraldo M.D."/>
            <person name="Morris P.F."/>
            <person name="Phuntumart V."/>
            <person name="Putnam N.H."/>
            <person name="Rash S."/>
            <person name="Rose J.K."/>
            <person name="Sakihama Y."/>
            <person name="Salamov A.A."/>
            <person name="Savidor A."/>
            <person name="Scheuring C.F."/>
            <person name="Smith B.M."/>
            <person name="Sobral B.W."/>
            <person name="Terry A."/>
            <person name="Torto-Alalibo T.A."/>
            <person name="Win J."/>
            <person name="Xu Z."/>
            <person name="Zhang H."/>
            <person name="Grigoriev I.V."/>
            <person name="Rokhsar D.S."/>
            <person name="Boore J.L."/>
        </authorList>
    </citation>
    <scope>NUCLEOTIDE SEQUENCE [LARGE SCALE GENOMIC DNA]</scope>
    <source>
        <strain evidence="4">Pr102</strain>
    </source>
</reference>
<keyword evidence="2" id="KW-0812">Transmembrane</keyword>
<dbReference type="eggNOG" id="ENOG502SHCQ">
    <property type="taxonomic scope" value="Eukaryota"/>
</dbReference>
<evidence type="ECO:0000313" key="4">
    <source>
        <dbReference type="Proteomes" id="UP000005238"/>
    </source>
</evidence>
<feature type="compositionally biased region" description="Polar residues" evidence="1">
    <location>
        <begin position="21"/>
        <end position="32"/>
    </location>
</feature>
<evidence type="ECO:0000313" key="3">
    <source>
        <dbReference type="EnsemblProtists" id="Phyra85576"/>
    </source>
</evidence>
<name>H3H4R8_PHYRM</name>
<dbReference type="EnsemblProtists" id="Phyra85576">
    <property type="protein sequence ID" value="Phyra85576"/>
    <property type="gene ID" value="Phyra85576"/>
</dbReference>
<keyword evidence="2" id="KW-0472">Membrane</keyword>
<dbReference type="InParanoid" id="H3H4R8"/>
<protein>
    <submittedName>
        <fullName evidence="3">Uncharacterized protein</fullName>
    </submittedName>
</protein>
<keyword evidence="2" id="KW-1133">Transmembrane helix</keyword>
<dbReference type="VEuPathDB" id="FungiDB:KRP22_504"/>
<proteinExistence type="predicted"/>
<feature type="compositionally biased region" description="Basic residues" evidence="1">
    <location>
        <begin position="56"/>
        <end position="65"/>
    </location>
</feature>
<dbReference type="EMBL" id="DS566234">
    <property type="status" value="NOT_ANNOTATED_CDS"/>
    <property type="molecule type" value="Genomic_DNA"/>
</dbReference>